<evidence type="ECO:0000256" key="2">
    <source>
        <dbReference type="SAM" id="Phobius"/>
    </source>
</evidence>
<keyword evidence="2" id="KW-0472">Membrane</keyword>
<proteinExistence type="predicted"/>
<organism evidence="3 4">
    <name type="scientific">Panacagrimonas perspica</name>
    <dbReference type="NCBI Taxonomy" id="381431"/>
    <lineage>
        <taxon>Bacteria</taxon>
        <taxon>Pseudomonadati</taxon>
        <taxon>Pseudomonadota</taxon>
        <taxon>Gammaproteobacteria</taxon>
        <taxon>Nevskiales</taxon>
        <taxon>Nevskiaceae</taxon>
        <taxon>Panacagrimonas</taxon>
    </lineage>
</organism>
<evidence type="ECO:0000256" key="1">
    <source>
        <dbReference type="SAM" id="MobiDB-lite"/>
    </source>
</evidence>
<evidence type="ECO:0000313" key="3">
    <source>
        <dbReference type="EMBL" id="TDU32473.1"/>
    </source>
</evidence>
<dbReference type="Proteomes" id="UP000295341">
    <property type="component" value="Unassembled WGS sequence"/>
</dbReference>
<feature type="compositionally biased region" description="Pro residues" evidence="1">
    <location>
        <begin position="230"/>
        <end position="240"/>
    </location>
</feature>
<feature type="compositionally biased region" description="Low complexity" evidence="1">
    <location>
        <begin position="183"/>
        <end position="198"/>
    </location>
</feature>
<dbReference type="EMBL" id="SOBT01000008">
    <property type="protein sequence ID" value="TDU32473.1"/>
    <property type="molecule type" value="Genomic_DNA"/>
</dbReference>
<feature type="compositionally biased region" description="Basic and acidic residues" evidence="1">
    <location>
        <begin position="257"/>
        <end position="279"/>
    </location>
</feature>
<feature type="compositionally biased region" description="Low complexity" evidence="1">
    <location>
        <begin position="126"/>
        <end position="142"/>
    </location>
</feature>
<feature type="region of interest" description="Disordered" evidence="1">
    <location>
        <begin position="120"/>
        <end position="338"/>
    </location>
</feature>
<accession>A0A4R7PE51</accession>
<feature type="compositionally biased region" description="Basic and acidic residues" evidence="1">
    <location>
        <begin position="146"/>
        <end position="175"/>
    </location>
</feature>
<comment type="caution">
    <text evidence="3">The sequence shown here is derived from an EMBL/GenBank/DDBJ whole genome shotgun (WGS) entry which is preliminary data.</text>
</comment>
<name>A0A4R7PE51_9GAMM</name>
<dbReference type="RefSeq" id="WP_133880966.1">
    <property type="nucleotide sequence ID" value="NZ_MWIN01000001.1"/>
</dbReference>
<keyword evidence="2" id="KW-0812">Transmembrane</keyword>
<reference evidence="3 4" key="1">
    <citation type="submission" date="2019-03" db="EMBL/GenBank/DDBJ databases">
        <title>Genomic Encyclopedia of Type Strains, Phase IV (KMG-IV): sequencing the most valuable type-strain genomes for metagenomic binning, comparative biology and taxonomic classification.</title>
        <authorList>
            <person name="Goeker M."/>
        </authorList>
    </citation>
    <scope>NUCLEOTIDE SEQUENCE [LARGE SCALE GENOMIC DNA]</scope>
    <source>
        <strain evidence="3 4">DSM 26377</strain>
    </source>
</reference>
<keyword evidence="4" id="KW-1185">Reference proteome</keyword>
<protein>
    <submittedName>
        <fullName evidence="3">Uncharacterized protein</fullName>
    </submittedName>
</protein>
<feature type="transmembrane region" description="Helical" evidence="2">
    <location>
        <begin position="62"/>
        <end position="83"/>
    </location>
</feature>
<gene>
    <name evidence="3" type="ORF">DFR24_1870</name>
</gene>
<dbReference type="OrthoDB" id="6057666at2"/>
<sequence length="382" mass="39894">MSSDRKMPDDRELEDFLAGRHPVGKAYREASGQDTAPPELDALILGAAREAVRTPRARRPRWFQPVAVAATLALSLGVLLNIWRDPGTREQMAPAESSDLDRMKAQALEEGVSPAVVEAKKEAGPVVSESPAVAELAAPAEPVEAEAERRADAVAARREEKSSSSDEPRKAKESVSNRTANEALSAGAAAPKAAAPRLEPAKPEAPMPEPAASASSYGFVPEPPAAAAAAPPPPPAPVTGPSPGAQRAVPFGAAADRALDDRVEQAPRDEAKDMKRSRDSVGSMAGGRSGAASEEDGAAAGALAPRAATSSAPVMAPAAKSSQPEAEAADSFAPAPPEDWIRRIRELRDGGDIAAAKKLLDSFRSRYPDYVLPKDLRELQTP</sequence>
<evidence type="ECO:0000313" key="4">
    <source>
        <dbReference type="Proteomes" id="UP000295341"/>
    </source>
</evidence>
<feature type="compositionally biased region" description="Low complexity" evidence="1">
    <location>
        <begin position="298"/>
        <end position="312"/>
    </location>
</feature>
<dbReference type="AlphaFoldDB" id="A0A4R7PE51"/>
<keyword evidence="2" id="KW-1133">Transmembrane helix</keyword>